<feature type="transmembrane region" description="Helical" evidence="14">
    <location>
        <begin position="31"/>
        <end position="51"/>
    </location>
</feature>
<dbReference type="GO" id="GO:0005524">
    <property type="term" value="F:ATP binding"/>
    <property type="evidence" value="ECO:0007669"/>
    <property type="project" value="UniProtKB-KW"/>
</dbReference>
<dbReference type="Proteomes" id="UP000548867">
    <property type="component" value="Unassembled WGS sequence"/>
</dbReference>
<evidence type="ECO:0000256" key="7">
    <source>
        <dbReference type="ARBA" id="ARBA00022741"/>
    </source>
</evidence>
<dbReference type="InterPro" id="IPR003661">
    <property type="entry name" value="HisK_dim/P_dom"/>
</dbReference>
<gene>
    <name evidence="16" type="ORF">GGR38_001712</name>
</gene>
<evidence type="ECO:0000256" key="10">
    <source>
        <dbReference type="ARBA" id="ARBA00022989"/>
    </source>
</evidence>
<dbReference type="Pfam" id="PF02518">
    <property type="entry name" value="HATPase_c"/>
    <property type="match status" value="1"/>
</dbReference>
<evidence type="ECO:0000256" key="6">
    <source>
        <dbReference type="ARBA" id="ARBA00022692"/>
    </source>
</evidence>
<comment type="caution">
    <text evidence="16">The sequence shown here is derived from an EMBL/GenBank/DDBJ whole genome shotgun (WGS) entry which is preliminary data.</text>
</comment>
<feature type="region of interest" description="Disordered" evidence="13">
    <location>
        <begin position="513"/>
        <end position="551"/>
    </location>
</feature>
<dbReference type="RefSeq" id="WP_183624502.1">
    <property type="nucleotide sequence ID" value="NZ_JACIDX010000005.1"/>
</dbReference>
<evidence type="ECO:0000259" key="15">
    <source>
        <dbReference type="PROSITE" id="PS50109"/>
    </source>
</evidence>
<dbReference type="InterPro" id="IPR005467">
    <property type="entry name" value="His_kinase_dom"/>
</dbReference>
<dbReference type="PROSITE" id="PS50109">
    <property type="entry name" value="HIS_KIN"/>
    <property type="match status" value="1"/>
</dbReference>
<dbReference type="InterPro" id="IPR025201">
    <property type="entry name" value="KdpD_TM"/>
</dbReference>
<evidence type="ECO:0000256" key="5">
    <source>
        <dbReference type="ARBA" id="ARBA00022679"/>
    </source>
</evidence>
<evidence type="ECO:0000313" key="16">
    <source>
        <dbReference type="EMBL" id="MBB3954773.1"/>
    </source>
</evidence>
<dbReference type="SMART" id="SM00387">
    <property type="entry name" value="HATPase_c"/>
    <property type="match status" value="1"/>
</dbReference>
<protein>
    <recommendedName>
        <fullName evidence="3">histidine kinase</fullName>
        <ecNumber evidence="3">2.7.13.3</ecNumber>
    </recommendedName>
</protein>
<evidence type="ECO:0000256" key="8">
    <source>
        <dbReference type="ARBA" id="ARBA00022777"/>
    </source>
</evidence>
<dbReference type="SUPFAM" id="SSF47384">
    <property type="entry name" value="Homodimeric domain of signal transducing histidine kinase"/>
    <property type="match status" value="1"/>
</dbReference>
<keyword evidence="17" id="KW-1185">Reference proteome</keyword>
<sequence length="551" mass="59139">MKSPLSLDLKAVTEPDRPAMADRDAMRAHPYWPYLASLGLVGGFSLIGILLNPWLGEGYASLVFVVGVSMVGALYGLMPSLLCALLSSLLFDFFVSEPVFELAISRTTDLAPPVVFALCAVISGLLSGRLRDEATRANRSNQQLASLLSLSRQLQSASSDEAVHSILCESLLAGPGGGIGLYRMTEGRAVPVGQSADGPEWIALAQAAMLWEPEWLEDEHLIGCRLLAGEHCVGAMVVDRTTARARGIGLMLAQGRMAALALERIDLSLRLSEAHAHARTEELKSALLSSVSHDLRSPLTAISASAASLLHFGPQFDRETSRELLDGIVKEAARLNDLTTNLLQMTRLEAGEEGLSWSLLPVGESLRAIMGRVQMHRQTHPMTLHMPAQELLVRTDATLFDLAVTNVLQNAIRYSPAGSPITIACMSDGSWCHIAISDEGHGIPPAEQERVFDRFYRLARDARVPQGSGLGLAIVRGFVQASGGRIKLESPLCDGQGTRITIILPLMEQDQSRLADEDDDEIGANMAPGEIGANMADDAVDRSPGAASMKA</sequence>
<dbReference type="InterPro" id="IPR052023">
    <property type="entry name" value="Histidine_kinase_KdpD"/>
</dbReference>
<keyword evidence="9" id="KW-0067">ATP-binding</keyword>
<dbReference type="GO" id="GO:0005886">
    <property type="term" value="C:plasma membrane"/>
    <property type="evidence" value="ECO:0007669"/>
    <property type="project" value="TreeGrafter"/>
</dbReference>
<dbReference type="EMBL" id="JACIDX010000005">
    <property type="protein sequence ID" value="MBB3954773.1"/>
    <property type="molecule type" value="Genomic_DNA"/>
</dbReference>
<dbReference type="Pfam" id="PF13493">
    <property type="entry name" value="DUF4118"/>
    <property type="match status" value="1"/>
</dbReference>
<dbReference type="CDD" id="cd00082">
    <property type="entry name" value="HisKA"/>
    <property type="match status" value="1"/>
</dbReference>
<evidence type="ECO:0000256" key="1">
    <source>
        <dbReference type="ARBA" id="ARBA00000085"/>
    </source>
</evidence>
<evidence type="ECO:0000256" key="2">
    <source>
        <dbReference type="ARBA" id="ARBA00004141"/>
    </source>
</evidence>
<organism evidence="16 17">
    <name type="scientific">Novosphingobium sediminicola</name>
    <dbReference type="NCBI Taxonomy" id="563162"/>
    <lineage>
        <taxon>Bacteria</taxon>
        <taxon>Pseudomonadati</taxon>
        <taxon>Pseudomonadota</taxon>
        <taxon>Alphaproteobacteria</taxon>
        <taxon>Sphingomonadales</taxon>
        <taxon>Sphingomonadaceae</taxon>
        <taxon>Novosphingobium</taxon>
    </lineage>
</organism>
<keyword evidence="10 14" id="KW-1133">Transmembrane helix</keyword>
<evidence type="ECO:0000256" key="12">
    <source>
        <dbReference type="ARBA" id="ARBA00023136"/>
    </source>
</evidence>
<dbReference type="Gene3D" id="1.20.120.620">
    <property type="entry name" value="Backbone structure of the membrane domain of e. Coli histidine kinase receptor kdpd"/>
    <property type="match status" value="1"/>
</dbReference>
<dbReference type="InterPro" id="IPR036097">
    <property type="entry name" value="HisK_dim/P_sf"/>
</dbReference>
<dbReference type="InterPro" id="IPR004358">
    <property type="entry name" value="Sig_transdc_His_kin-like_C"/>
</dbReference>
<comment type="catalytic activity">
    <reaction evidence="1">
        <text>ATP + protein L-histidine = ADP + protein N-phospho-L-histidine.</text>
        <dbReference type="EC" id="2.7.13.3"/>
    </reaction>
</comment>
<keyword evidence="8 16" id="KW-0418">Kinase</keyword>
<evidence type="ECO:0000256" key="11">
    <source>
        <dbReference type="ARBA" id="ARBA00023012"/>
    </source>
</evidence>
<dbReference type="EC" id="2.7.13.3" evidence="3"/>
<evidence type="ECO:0000256" key="13">
    <source>
        <dbReference type="SAM" id="MobiDB-lite"/>
    </source>
</evidence>
<keyword evidence="6 14" id="KW-0812">Transmembrane</keyword>
<feature type="domain" description="Histidine kinase" evidence="15">
    <location>
        <begin position="290"/>
        <end position="508"/>
    </location>
</feature>
<keyword evidence="4" id="KW-0597">Phosphoprotein</keyword>
<keyword evidence="12 14" id="KW-0472">Membrane</keyword>
<dbReference type="InterPro" id="IPR036890">
    <property type="entry name" value="HATPase_C_sf"/>
</dbReference>
<dbReference type="InterPro" id="IPR038318">
    <property type="entry name" value="KdpD_sf"/>
</dbReference>
<dbReference type="GO" id="GO:0000155">
    <property type="term" value="F:phosphorelay sensor kinase activity"/>
    <property type="evidence" value="ECO:0007669"/>
    <property type="project" value="InterPro"/>
</dbReference>
<dbReference type="PRINTS" id="PR00344">
    <property type="entry name" value="BCTRLSENSOR"/>
</dbReference>
<dbReference type="PANTHER" id="PTHR45569">
    <property type="entry name" value="SENSOR PROTEIN KDPD"/>
    <property type="match status" value="1"/>
</dbReference>
<evidence type="ECO:0000256" key="4">
    <source>
        <dbReference type="ARBA" id="ARBA00022553"/>
    </source>
</evidence>
<dbReference type="SUPFAM" id="SSF55874">
    <property type="entry name" value="ATPase domain of HSP90 chaperone/DNA topoisomerase II/histidine kinase"/>
    <property type="match status" value="1"/>
</dbReference>
<evidence type="ECO:0000256" key="14">
    <source>
        <dbReference type="SAM" id="Phobius"/>
    </source>
</evidence>
<evidence type="ECO:0000313" key="17">
    <source>
        <dbReference type="Proteomes" id="UP000548867"/>
    </source>
</evidence>
<dbReference type="CDD" id="cd00075">
    <property type="entry name" value="HATPase"/>
    <property type="match status" value="1"/>
</dbReference>
<evidence type="ECO:0000256" key="3">
    <source>
        <dbReference type="ARBA" id="ARBA00012438"/>
    </source>
</evidence>
<dbReference type="PANTHER" id="PTHR45569:SF1">
    <property type="entry name" value="SENSOR PROTEIN KDPD"/>
    <property type="match status" value="1"/>
</dbReference>
<evidence type="ECO:0000256" key="9">
    <source>
        <dbReference type="ARBA" id="ARBA00022840"/>
    </source>
</evidence>
<reference evidence="16 17" key="1">
    <citation type="submission" date="2020-08" db="EMBL/GenBank/DDBJ databases">
        <title>Genomic Encyclopedia of Type Strains, Phase IV (KMG-IV): sequencing the most valuable type-strain genomes for metagenomic binning, comparative biology and taxonomic classification.</title>
        <authorList>
            <person name="Goeker M."/>
        </authorList>
    </citation>
    <scope>NUCLEOTIDE SEQUENCE [LARGE SCALE GENOMIC DNA]</scope>
    <source>
        <strain evidence="16 17">DSM 27057</strain>
    </source>
</reference>
<feature type="transmembrane region" description="Helical" evidence="14">
    <location>
        <begin position="63"/>
        <end position="90"/>
    </location>
</feature>
<name>A0A7W6CI35_9SPHN</name>
<dbReference type="Pfam" id="PF00512">
    <property type="entry name" value="HisKA"/>
    <property type="match status" value="1"/>
</dbReference>
<keyword evidence="11" id="KW-0902">Two-component regulatory system</keyword>
<keyword evidence="5 16" id="KW-0808">Transferase</keyword>
<dbReference type="AlphaFoldDB" id="A0A7W6CI35"/>
<dbReference type="InterPro" id="IPR003594">
    <property type="entry name" value="HATPase_dom"/>
</dbReference>
<accession>A0A7W6CI35</accession>
<comment type="subcellular location">
    <subcellularLocation>
        <location evidence="2">Membrane</location>
        <topology evidence="2">Multi-pass membrane protein</topology>
    </subcellularLocation>
</comment>
<keyword evidence="7" id="KW-0547">Nucleotide-binding</keyword>
<dbReference type="Gene3D" id="3.30.565.10">
    <property type="entry name" value="Histidine kinase-like ATPase, C-terminal domain"/>
    <property type="match status" value="1"/>
</dbReference>
<dbReference type="Gene3D" id="1.10.287.130">
    <property type="match status" value="1"/>
</dbReference>
<dbReference type="SMART" id="SM00388">
    <property type="entry name" value="HisKA"/>
    <property type="match status" value="1"/>
</dbReference>
<proteinExistence type="predicted"/>